<dbReference type="Pfam" id="PF01418">
    <property type="entry name" value="HTH_6"/>
    <property type="match status" value="1"/>
</dbReference>
<dbReference type="InterPro" id="IPR046348">
    <property type="entry name" value="SIS_dom_sf"/>
</dbReference>
<organism evidence="6 7">
    <name type="scientific">Lactobacillus hamsteri DSM 5661 = JCM 6256</name>
    <dbReference type="NCBI Taxonomy" id="1423754"/>
    <lineage>
        <taxon>Bacteria</taxon>
        <taxon>Bacillati</taxon>
        <taxon>Bacillota</taxon>
        <taxon>Bacilli</taxon>
        <taxon>Lactobacillales</taxon>
        <taxon>Lactobacillaceae</taxon>
        <taxon>Lactobacillus</taxon>
    </lineage>
</organism>
<dbReference type="PROSITE" id="PS51464">
    <property type="entry name" value="SIS"/>
    <property type="match status" value="1"/>
</dbReference>
<feature type="domain" description="SIS" evidence="5">
    <location>
        <begin position="124"/>
        <end position="264"/>
    </location>
</feature>
<name>A0A0R1YDE5_9LACO</name>
<feature type="domain" description="HTH rpiR-type" evidence="4">
    <location>
        <begin position="1"/>
        <end position="75"/>
    </location>
</feature>
<sequence>MTLKLFSNQQKYTNTEEIVITYLEKNLDNIDDLTINELAKQTHTSNASIIRLCHKTNSSGFPELKIKLIKEREKQKFINNDVDFSFPFTPADNLDEIAKSMTNLYSNGLKLLYSSLDMTTIEQIAKKLLYADRIFIFGIGDSGLTARSFINKVNKLNIYPIFASENNEASSNSQHLRENDIALIVTYGTSSEEYQNVMNNLSIGDGKTIIITADSSSNLVKKSDYSLIIPDEEKKHKVATFYSQFAFHYVLNLIFAILYRETILNN</sequence>
<dbReference type="Gene3D" id="3.40.50.10490">
    <property type="entry name" value="Glucose-6-phosphate isomerase like protein, domain 1"/>
    <property type="match status" value="1"/>
</dbReference>
<comment type="caution">
    <text evidence="6">The sequence shown here is derived from an EMBL/GenBank/DDBJ whole genome shotgun (WGS) entry which is preliminary data.</text>
</comment>
<dbReference type="InterPro" id="IPR036388">
    <property type="entry name" value="WH-like_DNA-bd_sf"/>
</dbReference>
<dbReference type="Proteomes" id="UP000051223">
    <property type="component" value="Unassembled WGS sequence"/>
</dbReference>
<dbReference type="CDD" id="cd05013">
    <property type="entry name" value="SIS_RpiR"/>
    <property type="match status" value="1"/>
</dbReference>
<dbReference type="InterPro" id="IPR009057">
    <property type="entry name" value="Homeodomain-like_sf"/>
</dbReference>
<dbReference type="InterPro" id="IPR035472">
    <property type="entry name" value="RpiR-like_SIS"/>
</dbReference>
<reference evidence="6 7" key="1">
    <citation type="journal article" date="2015" name="Genome Announc.">
        <title>Expanding the biotechnology potential of lactobacilli through comparative genomics of 213 strains and associated genera.</title>
        <authorList>
            <person name="Sun Z."/>
            <person name="Harris H.M."/>
            <person name="McCann A."/>
            <person name="Guo C."/>
            <person name="Argimon S."/>
            <person name="Zhang W."/>
            <person name="Yang X."/>
            <person name="Jeffery I.B."/>
            <person name="Cooney J.C."/>
            <person name="Kagawa T.F."/>
            <person name="Liu W."/>
            <person name="Song Y."/>
            <person name="Salvetti E."/>
            <person name="Wrobel A."/>
            <person name="Rasinkangas P."/>
            <person name="Parkhill J."/>
            <person name="Rea M.C."/>
            <person name="O'Sullivan O."/>
            <person name="Ritari J."/>
            <person name="Douillard F.P."/>
            <person name="Paul Ross R."/>
            <person name="Yang R."/>
            <person name="Briner A.E."/>
            <person name="Felis G.E."/>
            <person name="de Vos W.M."/>
            <person name="Barrangou R."/>
            <person name="Klaenhammer T.R."/>
            <person name="Caufield P.W."/>
            <person name="Cui Y."/>
            <person name="Zhang H."/>
            <person name="O'Toole P.W."/>
        </authorList>
    </citation>
    <scope>NUCLEOTIDE SEQUENCE [LARGE SCALE GENOMIC DNA]</scope>
    <source>
        <strain evidence="6 7">DSM 5661</strain>
    </source>
</reference>
<evidence type="ECO:0000256" key="3">
    <source>
        <dbReference type="ARBA" id="ARBA00023163"/>
    </source>
</evidence>
<dbReference type="GO" id="GO:1901135">
    <property type="term" value="P:carbohydrate derivative metabolic process"/>
    <property type="evidence" value="ECO:0007669"/>
    <property type="project" value="InterPro"/>
</dbReference>
<evidence type="ECO:0000259" key="5">
    <source>
        <dbReference type="PROSITE" id="PS51464"/>
    </source>
</evidence>
<dbReference type="InterPro" id="IPR001347">
    <property type="entry name" value="SIS_dom"/>
</dbReference>
<evidence type="ECO:0000313" key="7">
    <source>
        <dbReference type="Proteomes" id="UP000051223"/>
    </source>
</evidence>
<proteinExistence type="predicted"/>
<evidence type="ECO:0000259" key="4">
    <source>
        <dbReference type="PROSITE" id="PS51071"/>
    </source>
</evidence>
<dbReference type="EMBL" id="AZGI01000025">
    <property type="protein sequence ID" value="KRM40303.1"/>
    <property type="molecule type" value="Genomic_DNA"/>
</dbReference>
<evidence type="ECO:0000256" key="2">
    <source>
        <dbReference type="ARBA" id="ARBA00023125"/>
    </source>
</evidence>
<dbReference type="AlphaFoldDB" id="A0A0R1YDE5"/>
<dbReference type="RefSeq" id="WP_025079887.1">
    <property type="nucleotide sequence ID" value="NZ_AZGI01000025.1"/>
</dbReference>
<gene>
    <name evidence="6" type="ORF">FC39_GL000775</name>
</gene>
<evidence type="ECO:0000313" key="6">
    <source>
        <dbReference type="EMBL" id="KRM40303.1"/>
    </source>
</evidence>
<dbReference type="SUPFAM" id="SSF46689">
    <property type="entry name" value="Homeodomain-like"/>
    <property type="match status" value="1"/>
</dbReference>
<dbReference type="GO" id="GO:0003677">
    <property type="term" value="F:DNA binding"/>
    <property type="evidence" value="ECO:0007669"/>
    <property type="project" value="UniProtKB-KW"/>
</dbReference>
<accession>A0A0R1YDE5</accession>
<dbReference type="SUPFAM" id="SSF53697">
    <property type="entry name" value="SIS domain"/>
    <property type="match status" value="1"/>
</dbReference>
<dbReference type="PANTHER" id="PTHR30514">
    <property type="entry name" value="GLUCOKINASE"/>
    <property type="match status" value="1"/>
</dbReference>
<dbReference type="eggNOG" id="COG1737">
    <property type="taxonomic scope" value="Bacteria"/>
</dbReference>
<dbReference type="GO" id="GO:0097367">
    <property type="term" value="F:carbohydrate derivative binding"/>
    <property type="evidence" value="ECO:0007669"/>
    <property type="project" value="InterPro"/>
</dbReference>
<dbReference type="PATRIC" id="fig|1423754.3.peg.797"/>
<dbReference type="PANTHER" id="PTHR30514:SF10">
    <property type="entry name" value="MURR_RPIR FAMILY TRANSCRIPTIONAL REGULATOR"/>
    <property type="match status" value="1"/>
</dbReference>
<dbReference type="Pfam" id="PF01380">
    <property type="entry name" value="SIS"/>
    <property type="match status" value="1"/>
</dbReference>
<dbReference type="GO" id="GO:0003700">
    <property type="term" value="F:DNA-binding transcription factor activity"/>
    <property type="evidence" value="ECO:0007669"/>
    <property type="project" value="InterPro"/>
</dbReference>
<keyword evidence="2" id="KW-0238">DNA-binding</keyword>
<dbReference type="OrthoDB" id="3684496at2"/>
<dbReference type="InterPro" id="IPR000281">
    <property type="entry name" value="HTH_RpiR"/>
</dbReference>
<keyword evidence="1" id="KW-0805">Transcription regulation</keyword>
<dbReference type="PROSITE" id="PS51071">
    <property type="entry name" value="HTH_RPIR"/>
    <property type="match status" value="1"/>
</dbReference>
<protein>
    <submittedName>
        <fullName evidence="6">Rpir family regulatory protein</fullName>
    </submittedName>
</protein>
<dbReference type="Gene3D" id="1.10.10.10">
    <property type="entry name" value="Winged helix-like DNA-binding domain superfamily/Winged helix DNA-binding domain"/>
    <property type="match status" value="1"/>
</dbReference>
<evidence type="ECO:0000256" key="1">
    <source>
        <dbReference type="ARBA" id="ARBA00023015"/>
    </source>
</evidence>
<dbReference type="InterPro" id="IPR047640">
    <property type="entry name" value="RpiR-like"/>
</dbReference>
<dbReference type="STRING" id="1423754.FC39_GL000775"/>
<keyword evidence="7" id="KW-1185">Reference proteome</keyword>
<keyword evidence="3" id="KW-0804">Transcription</keyword>